<name>A0ABV8NS76_9SPHI</name>
<keyword evidence="3" id="KW-1185">Reference proteome</keyword>
<accession>A0ABV8NS76</accession>
<dbReference type="EMBL" id="JBHSBY010000139">
    <property type="protein sequence ID" value="MFC4198487.1"/>
    <property type="molecule type" value="Genomic_DNA"/>
</dbReference>
<protein>
    <submittedName>
        <fullName evidence="2">Relaxase/mobilization nuclease domain-containing protein</fullName>
    </submittedName>
</protein>
<dbReference type="Proteomes" id="UP001595792">
    <property type="component" value="Unassembled WGS sequence"/>
</dbReference>
<evidence type="ECO:0000313" key="3">
    <source>
        <dbReference type="Proteomes" id="UP001595792"/>
    </source>
</evidence>
<organism evidence="2 3">
    <name type="scientific">Pedobacter jamesrossensis</name>
    <dbReference type="NCBI Taxonomy" id="1908238"/>
    <lineage>
        <taxon>Bacteria</taxon>
        <taxon>Pseudomonadati</taxon>
        <taxon>Bacteroidota</taxon>
        <taxon>Sphingobacteriia</taxon>
        <taxon>Sphingobacteriales</taxon>
        <taxon>Sphingobacteriaceae</taxon>
        <taxon>Pedobacter</taxon>
    </lineage>
</organism>
<evidence type="ECO:0000259" key="1">
    <source>
        <dbReference type="Pfam" id="PF03432"/>
    </source>
</evidence>
<evidence type="ECO:0000313" key="2">
    <source>
        <dbReference type="EMBL" id="MFC4198487.1"/>
    </source>
</evidence>
<feature type="domain" description="MobA/VirD2-like nuclease" evidence="1">
    <location>
        <begin position="57"/>
        <end position="145"/>
    </location>
</feature>
<reference evidence="3" key="1">
    <citation type="journal article" date="2019" name="Int. J. Syst. Evol. Microbiol.">
        <title>The Global Catalogue of Microorganisms (GCM) 10K type strain sequencing project: providing services to taxonomists for standard genome sequencing and annotation.</title>
        <authorList>
            <consortium name="The Broad Institute Genomics Platform"/>
            <consortium name="The Broad Institute Genome Sequencing Center for Infectious Disease"/>
            <person name="Wu L."/>
            <person name="Ma J."/>
        </authorList>
    </citation>
    <scope>NUCLEOTIDE SEQUENCE [LARGE SCALE GENOMIC DNA]</scope>
    <source>
        <strain evidence="3">CCM 8689</strain>
    </source>
</reference>
<dbReference type="Pfam" id="PF03432">
    <property type="entry name" value="Relaxase"/>
    <property type="match status" value="1"/>
</dbReference>
<comment type="caution">
    <text evidence="2">The sequence shown here is derived from an EMBL/GenBank/DDBJ whole genome shotgun (WGS) entry which is preliminary data.</text>
</comment>
<proteinExistence type="predicted"/>
<dbReference type="InterPro" id="IPR005094">
    <property type="entry name" value="Endonuclease_MobA/VirD2"/>
</dbReference>
<sequence length="325" mass="36709">MDIVVKLFTTSIGFPAVQYNMNKVESGDAELMVYKNFGILHAFTNPVSADFEHYLGAVSSLSRKSWYAQFHAVLSVKGKLISSEGLKDFAERWLREMGYASQPYLLFFHSDTKNNHVHIVSTSIMPSGKKISDSFNRIRAIDAVNKLLGIDVKAVFTADVSPLLDYKFSSLAQFSSLLRLKGYTSYTAANQFIVRKYGRTFLKMSEGKIERMIISQAPSEAVIEEIRLAINLALNLKDNTCFPLYQPLAHQFAKRLTGFRSDLSDYLLNHYGLEILYHFKQKAISGFTAIDHKNHLVIQGSQLMELGRLTGENTTGIFRAKSYSR</sequence>
<gene>
    <name evidence="2" type="ORF">ACFOUY_17405</name>
</gene>
<dbReference type="RefSeq" id="WP_378962483.1">
    <property type="nucleotide sequence ID" value="NZ_JBHRXC010000016.1"/>
</dbReference>